<accession>A0A6G0Y052</accession>
<sequence length="152" mass="16357">MRTLTAWSDGEGCFVFRPPAELVSVGAAILSCTGRRQFSSTPSPFRLAADRCRLRARSLIDAVSTPSPGVLGESNSPGFAVGRHGKVKSPHGTRSGLARARPTGVRTRDTGVARTPSLCTASRPGRVHIGNRTAGRRQLRFPFKSKKSFAFY</sequence>
<evidence type="ECO:0000313" key="2">
    <source>
        <dbReference type="EMBL" id="KAF0746480.1"/>
    </source>
</evidence>
<gene>
    <name evidence="2" type="ORF">FWK35_00037864</name>
</gene>
<reference evidence="2 3" key="1">
    <citation type="submission" date="2019-08" db="EMBL/GenBank/DDBJ databases">
        <title>Whole genome of Aphis craccivora.</title>
        <authorList>
            <person name="Voronova N.V."/>
            <person name="Shulinski R.S."/>
            <person name="Bandarenka Y.V."/>
            <person name="Zhorov D.G."/>
            <person name="Warner D."/>
        </authorList>
    </citation>
    <scope>NUCLEOTIDE SEQUENCE [LARGE SCALE GENOMIC DNA]</scope>
    <source>
        <strain evidence="2">180601</strain>
        <tissue evidence="2">Whole Body</tissue>
    </source>
</reference>
<dbReference type="Proteomes" id="UP000478052">
    <property type="component" value="Unassembled WGS sequence"/>
</dbReference>
<proteinExistence type="predicted"/>
<dbReference type="PROSITE" id="PS51257">
    <property type="entry name" value="PROKAR_LIPOPROTEIN"/>
    <property type="match status" value="1"/>
</dbReference>
<name>A0A6G0Y052_APHCR</name>
<keyword evidence="3" id="KW-1185">Reference proteome</keyword>
<dbReference type="EMBL" id="VUJU01007193">
    <property type="protein sequence ID" value="KAF0746480.1"/>
    <property type="molecule type" value="Genomic_DNA"/>
</dbReference>
<protein>
    <submittedName>
        <fullName evidence="2">Uncharacterized protein</fullName>
    </submittedName>
</protein>
<evidence type="ECO:0000313" key="3">
    <source>
        <dbReference type="Proteomes" id="UP000478052"/>
    </source>
</evidence>
<comment type="caution">
    <text evidence="2">The sequence shown here is derived from an EMBL/GenBank/DDBJ whole genome shotgun (WGS) entry which is preliminary data.</text>
</comment>
<organism evidence="2 3">
    <name type="scientific">Aphis craccivora</name>
    <name type="common">Cowpea aphid</name>
    <dbReference type="NCBI Taxonomy" id="307492"/>
    <lineage>
        <taxon>Eukaryota</taxon>
        <taxon>Metazoa</taxon>
        <taxon>Ecdysozoa</taxon>
        <taxon>Arthropoda</taxon>
        <taxon>Hexapoda</taxon>
        <taxon>Insecta</taxon>
        <taxon>Pterygota</taxon>
        <taxon>Neoptera</taxon>
        <taxon>Paraneoptera</taxon>
        <taxon>Hemiptera</taxon>
        <taxon>Sternorrhyncha</taxon>
        <taxon>Aphidomorpha</taxon>
        <taxon>Aphidoidea</taxon>
        <taxon>Aphididae</taxon>
        <taxon>Aphidini</taxon>
        <taxon>Aphis</taxon>
        <taxon>Aphis</taxon>
    </lineage>
</organism>
<dbReference type="AlphaFoldDB" id="A0A6G0Y052"/>
<evidence type="ECO:0000256" key="1">
    <source>
        <dbReference type="SAM" id="MobiDB-lite"/>
    </source>
</evidence>
<feature type="region of interest" description="Disordered" evidence="1">
    <location>
        <begin position="71"/>
        <end position="128"/>
    </location>
</feature>